<accession>A0A371E8J5</accession>
<dbReference type="GO" id="GO:0007021">
    <property type="term" value="P:tubulin complex assembly"/>
    <property type="evidence" value="ECO:0007669"/>
    <property type="project" value="TreeGrafter"/>
</dbReference>
<dbReference type="GO" id="GO:0005737">
    <property type="term" value="C:cytoplasm"/>
    <property type="evidence" value="ECO:0007669"/>
    <property type="project" value="TreeGrafter"/>
</dbReference>
<comment type="caution">
    <text evidence="3">The sequence shown here is derived from an EMBL/GenBank/DDBJ whole genome shotgun (WGS) entry which is preliminary data.</text>
</comment>
<gene>
    <name evidence="3" type="ORF">CR513_59332</name>
</gene>
<evidence type="ECO:0000256" key="1">
    <source>
        <dbReference type="ARBA" id="ARBA00010048"/>
    </source>
</evidence>
<evidence type="ECO:0000256" key="2">
    <source>
        <dbReference type="ARBA" id="ARBA00023186"/>
    </source>
</evidence>
<dbReference type="AlphaFoldDB" id="A0A371E8J5"/>
<evidence type="ECO:0000313" key="4">
    <source>
        <dbReference type="Proteomes" id="UP000257109"/>
    </source>
</evidence>
<dbReference type="PANTHER" id="PTHR12409">
    <property type="entry name" value="PREFOLDIN SUBUNIT 3"/>
    <property type="match status" value="1"/>
</dbReference>
<keyword evidence="2" id="KW-0143">Chaperone</keyword>
<dbReference type="EMBL" id="QJKJ01015546">
    <property type="protein sequence ID" value="RDX62350.1"/>
    <property type="molecule type" value="Genomic_DNA"/>
</dbReference>
<sequence length="180" mass="19803">MRNGEGVHCSLNKPLMSFQLCSCFPLTKLEPVAKSKILTAIRANAKIPDTERSLDVVATLQAKRGIGEATVLLQKNLDNAKASLEVLVADLQFLWDRVTITQVRLPIVTFDEVTIAGVYNWDGMFINGEFNKLAPQLLRASGVIEGAPQNLVGYRHTTLKEVLKPTLVSIIYQGNKVNKG</sequence>
<dbReference type="GO" id="GO:0007017">
    <property type="term" value="P:microtubule-based process"/>
    <property type="evidence" value="ECO:0007669"/>
    <property type="project" value="TreeGrafter"/>
</dbReference>
<organism evidence="3 4">
    <name type="scientific">Mucuna pruriens</name>
    <name type="common">Velvet bean</name>
    <name type="synonym">Dolichos pruriens</name>
    <dbReference type="NCBI Taxonomy" id="157652"/>
    <lineage>
        <taxon>Eukaryota</taxon>
        <taxon>Viridiplantae</taxon>
        <taxon>Streptophyta</taxon>
        <taxon>Embryophyta</taxon>
        <taxon>Tracheophyta</taxon>
        <taxon>Spermatophyta</taxon>
        <taxon>Magnoliopsida</taxon>
        <taxon>eudicotyledons</taxon>
        <taxon>Gunneridae</taxon>
        <taxon>Pentapetalae</taxon>
        <taxon>rosids</taxon>
        <taxon>fabids</taxon>
        <taxon>Fabales</taxon>
        <taxon>Fabaceae</taxon>
        <taxon>Papilionoideae</taxon>
        <taxon>50 kb inversion clade</taxon>
        <taxon>NPAAA clade</taxon>
        <taxon>indigoferoid/millettioid clade</taxon>
        <taxon>Phaseoleae</taxon>
        <taxon>Mucuna</taxon>
    </lineage>
</organism>
<protein>
    <submittedName>
        <fullName evidence="3">Prefoldin subunit 3</fullName>
    </submittedName>
</protein>
<proteinExistence type="inferred from homology"/>
<name>A0A371E8J5_MUCPR</name>
<keyword evidence="4" id="KW-1185">Reference proteome</keyword>
<comment type="similarity">
    <text evidence="1">Belongs to the prefoldin subunit alpha family.</text>
</comment>
<feature type="non-terminal residue" evidence="3">
    <location>
        <position position="1"/>
    </location>
</feature>
<dbReference type="GO" id="GO:0015631">
    <property type="term" value="F:tubulin binding"/>
    <property type="evidence" value="ECO:0007669"/>
    <property type="project" value="TreeGrafter"/>
</dbReference>
<dbReference type="STRING" id="157652.A0A371E8J5"/>
<dbReference type="OrthoDB" id="1936203at2759"/>
<dbReference type="InterPro" id="IPR016655">
    <property type="entry name" value="PFD3"/>
</dbReference>
<dbReference type="Proteomes" id="UP000257109">
    <property type="component" value="Unassembled WGS sequence"/>
</dbReference>
<dbReference type="GO" id="GO:0006457">
    <property type="term" value="P:protein folding"/>
    <property type="evidence" value="ECO:0007669"/>
    <property type="project" value="InterPro"/>
</dbReference>
<dbReference type="PANTHER" id="PTHR12409:SF0">
    <property type="entry name" value="PREFOLDIN SUBUNIT 3"/>
    <property type="match status" value="1"/>
</dbReference>
<evidence type="ECO:0000313" key="3">
    <source>
        <dbReference type="EMBL" id="RDX62350.1"/>
    </source>
</evidence>
<dbReference type="GO" id="GO:0016272">
    <property type="term" value="C:prefoldin complex"/>
    <property type="evidence" value="ECO:0007669"/>
    <property type="project" value="InterPro"/>
</dbReference>
<reference evidence="3" key="1">
    <citation type="submission" date="2018-05" db="EMBL/GenBank/DDBJ databases">
        <title>Draft genome of Mucuna pruriens seed.</title>
        <authorList>
            <person name="Nnadi N.E."/>
            <person name="Vos R."/>
            <person name="Hasami M.H."/>
            <person name="Devisetty U.K."/>
            <person name="Aguiy J.C."/>
        </authorList>
    </citation>
    <scope>NUCLEOTIDE SEQUENCE [LARGE SCALE GENOMIC DNA]</scope>
    <source>
        <strain evidence="3">JCA_2017</strain>
    </source>
</reference>